<dbReference type="KEGG" id="blac:94348620"/>
<feature type="region of interest" description="Disordered" evidence="1">
    <location>
        <begin position="1"/>
        <end position="24"/>
    </location>
</feature>
<comment type="caution">
    <text evidence="3">The sequence shown here is derived from an EMBL/GenBank/DDBJ whole genome shotgun (WGS) entry which is preliminary data.</text>
</comment>
<evidence type="ECO:0000259" key="2">
    <source>
        <dbReference type="Pfam" id="PF22936"/>
    </source>
</evidence>
<evidence type="ECO:0000256" key="1">
    <source>
        <dbReference type="SAM" id="MobiDB-lite"/>
    </source>
</evidence>
<dbReference type="Proteomes" id="UP000294530">
    <property type="component" value="Unassembled WGS sequence"/>
</dbReference>
<dbReference type="GeneID" id="94348620"/>
<dbReference type="RefSeq" id="XP_067821960.1">
    <property type="nucleotide sequence ID" value="XM_067962949.1"/>
</dbReference>
<protein>
    <recommendedName>
        <fullName evidence="2">Retrovirus-related Pol polyprotein from transposon TNT 1-94-like beta-barrel domain-containing protein</fullName>
    </recommendedName>
</protein>
<sequence length="112" mass="12688">MQKDKCDVSEVAQTEQKRAEPKSVTDMNVQNPLWYLDSASNTHVSCGKSVFLNYEKLIRDKMRDISGFAYGFTTRPIGIGCVDLNSRVGDDDTFKTKMEDVVYVQRAKLNLS</sequence>
<dbReference type="AlphaFoldDB" id="A0A976NYE6"/>
<gene>
    <name evidence="3" type="ORF">CCR75_004863</name>
</gene>
<reference evidence="3 4" key="1">
    <citation type="journal article" date="2021" name="Genome Biol.">
        <title>AFLAP: assembly-free linkage analysis pipeline using k-mers from genome sequencing data.</title>
        <authorList>
            <person name="Fletcher K."/>
            <person name="Zhang L."/>
            <person name="Gil J."/>
            <person name="Han R."/>
            <person name="Cavanaugh K."/>
            <person name="Michelmore R."/>
        </authorList>
    </citation>
    <scope>NUCLEOTIDE SEQUENCE [LARGE SCALE GENOMIC DNA]</scope>
    <source>
        <strain evidence="3 4">SF5</strain>
    </source>
</reference>
<feature type="domain" description="Retrovirus-related Pol polyprotein from transposon TNT 1-94-like beta-barrel" evidence="2">
    <location>
        <begin position="34"/>
        <end position="111"/>
    </location>
</feature>
<dbReference type="InterPro" id="IPR054722">
    <property type="entry name" value="PolX-like_BBD"/>
</dbReference>
<evidence type="ECO:0000313" key="3">
    <source>
        <dbReference type="EMBL" id="TDH72461.1"/>
    </source>
</evidence>
<keyword evidence="4" id="KW-1185">Reference proteome</keyword>
<name>A0A976NYE6_BRELC</name>
<dbReference type="Pfam" id="PF22936">
    <property type="entry name" value="Pol_BBD"/>
    <property type="match status" value="1"/>
</dbReference>
<organism evidence="3 4">
    <name type="scientific">Bremia lactucae</name>
    <name type="common">Lettuce downy mildew</name>
    <dbReference type="NCBI Taxonomy" id="4779"/>
    <lineage>
        <taxon>Eukaryota</taxon>
        <taxon>Sar</taxon>
        <taxon>Stramenopiles</taxon>
        <taxon>Oomycota</taxon>
        <taxon>Peronosporomycetes</taxon>
        <taxon>Peronosporales</taxon>
        <taxon>Peronosporaceae</taxon>
        <taxon>Bremia</taxon>
    </lineage>
</organism>
<evidence type="ECO:0000313" key="4">
    <source>
        <dbReference type="Proteomes" id="UP000294530"/>
    </source>
</evidence>
<dbReference type="EMBL" id="SHOA02000012">
    <property type="protein sequence ID" value="TDH72461.1"/>
    <property type="molecule type" value="Genomic_DNA"/>
</dbReference>
<accession>A0A976NYE6</accession>
<proteinExistence type="predicted"/>